<evidence type="ECO:0000256" key="8">
    <source>
        <dbReference type="ARBA" id="ARBA00022989"/>
    </source>
</evidence>
<keyword evidence="7 10" id="KW-0249">Electron transport</keyword>
<evidence type="ECO:0000313" key="16">
    <source>
        <dbReference type="Proteomes" id="UP001302349"/>
    </source>
</evidence>
<evidence type="ECO:0000256" key="4">
    <source>
        <dbReference type="ARBA" id="ARBA00022660"/>
    </source>
</evidence>
<evidence type="ECO:0000259" key="14">
    <source>
        <dbReference type="PROSITE" id="PS50999"/>
    </source>
</evidence>
<dbReference type="Pfam" id="PF00116">
    <property type="entry name" value="COX2"/>
    <property type="match status" value="1"/>
</dbReference>
<comment type="similarity">
    <text evidence="2 10">Belongs to the cytochrome c oxidase subunit 2 family.</text>
</comment>
<keyword evidence="4 10" id="KW-0679">Respiratory chain</keyword>
<feature type="domain" description="Cytochrome oxidase subunit II transmembrane region profile" evidence="14">
    <location>
        <begin position="59"/>
        <end position="159"/>
    </location>
</feature>
<dbReference type="InterPro" id="IPR008972">
    <property type="entry name" value="Cupredoxin"/>
</dbReference>
<dbReference type="PANTHER" id="PTHR22888:SF9">
    <property type="entry name" value="CYTOCHROME C OXIDASE SUBUNIT 2"/>
    <property type="match status" value="1"/>
</dbReference>
<dbReference type="RefSeq" id="WP_317492256.1">
    <property type="nucleotide sequence ID" value="NZ_CP136051.1"/>
</dbReference>
<dbReference type="PROSITE" id="PS50999">
    <property type="entry name" value="COX2_TM"/>
    <property type="match status" value="1"/>
</dbReference>
<name>A0ABZ0IZS6_9BACT</name>
<feature type="domain" description="Cytochrome oxidase subunit II copper A binding" evidence="13">
    <location>
        <begin position="161"/>
        <end position="313"/>
    </location>
</feature>
<evidence type="ECO:0000256" key="1">
    <source>
        <dbReference type="ARBA" id="ARBA00004141"/>
    </source>
</evidence>
<accession>A0ABZ0IZS6</accession>
<dbReference type="InterPro" id="IPR002429">
    <property type="entry name" value="CcO_II-like_C"/>
</dbReference>
<dbReference type="InterPro" id="IPR011759">
    <property type="entry name" value="Cyt_c_oxidase_su2_TM_dom"/>
</dbReference>
<keyword evidence="11" id="KW-0186">Copper</keyword>
<dbReference type="PRINTS" id="PR01166">
    <property type="entry name" value="CYCOXIDASEII"/>
</dbReference>
<keyword evidence="5 10" id="KW-0812">Transmembrane</keyword>
<evidence type="ECO:0000256" key="9">
    <source>
        <dbReference type="ARBA" id="ARBA00023136"/>
    </source>
</evidence>
<evidence type="ECO:0000259" key="13">
    <source>
        <dbReference type="PROSITE" id="PS50857"/>
    </source>
</evidence>
<feature type="transmembrane region" description="Helical" evidence="12">
    <location>
        <begin position="44"/>
        <end position="66"/>
    </location>
</feature>
<dbReference type="Pfam" id="PF02790">
    <property type="entry name" value="COX2_TM"/>
    <property type="match status" value="1"/>
</dbReference>
<comment type="cofactor">
    <cofactor evidence="11">
        <name>Cu cation</name>
        <dbReference type="ChEBI" id="CHEBI:23378"/>
    </cofactor>
    <text evidence="11">Binds a copper A center.</text>
</comment>
<dbReference type="Proteomes" id="UP001302349">
    <property type="component" value="Chromosome"/>
</dbReference>
<evidence type="ECO:0000256" key="3">
    <source>
        <dbReference type="ARBA" id="ARBA00022448"/>
    </source>
</evidence>
<keyword evidence="9 12" id="KW-0472">Membrane</keyword>
<evidence type="ECO:0000256" key="5">
    <source>
        <dbReference type="ARBA" id="ARBA00022692"/>
    </source>
</evidence>
<dbReference type="InterPro" id="IPR036257">
    <property type="entry name" value="Cyt_c_oxidase_su2_TM_sf"/>
</dbReference>
<comment type="function">
    <text evidence="11">Subunits I and II form the functional core of the enzyme complex. Electrons originating in cytochrome c are transferred via heme a and Cu(A) to the binuclear center formed by heme a3 and Cu(B).</text>
</comment>
<dbReference type="SUPFAM" id="SSF49503">
    <property type="entry name" value="Cupredoxins"/>
    <property type="match status" value="1"/>
</dbReference>
<keyword evidence="3 10" id="KW-0813">Transport</keyword>
<gene>
    <name evidence="15" type="ORF">RT717_13450</name>
</gene>
<sequence length="364" mass="41453">MFNAVVIIGLILVAIILFTLFRVSTLVDVLKGSSKKKVTKSNGVNAGLGVLFLIGGLLLFFIYSYTEFDRYNLPLASEHGAVTDQLFWVTMAITGIVFVITQILLFGFGWKYRYKEGNQALFYPDNNKLEMMWTIVPAIVLTLLIFSGWRAWVSITDKAPDEAEVVEVMGYQFAWSVRYPGKDKQLGDYDFRLIDAENAMGMDFKDKASFDDFIPREIHVPKGKPVKFNIRARDVIHSVYAPHFRLQMNAVPGMPTTFWFTPTKSTQDMREETGNPEFNYELVCNKICGKGHFAMRYLIVVDEPADYYKWYNEQQAWLAKNPSYLSSVPQHLKEVAIISSGMENNPEVQAVTGLEEEEEMVGAF</sequence>
<evidence type="ECO:0000256" key="11">
    <source>
        <dbReference type="RuleBase" id="RU004024"/>
    </source>
</evidence>
<evidence type="ECO:0000256" key="10">
    <source>
        <dbReference type="RuleBase" id="RU000456"/>
    </source>
</evidence>
<evidence type="ECO:0000256" key="12">
    <source>
        <dbReference type="SAM" id="Phobius"/>
    </source>
</evidence>
<keyword evidence="8 12" id="KW-1133">Transmembrane helix</keyword>
<dbReference type="EMBL" id="CP136051">
    <property type="protein sequence ID" value="WOK09644.1"/>
    <property type="molecule type" value="Genomic_DNA"/>
</dbReference>
<evidence type="ECO:0000256" key="2">
    <source>
        <dbReference type="ARBA" id="ARBA00007866"/>
    </source>
</evidence>
<proteinExistence type="inferred from homology"/>
<dbReference type="Gene3D" id="1.10.287.90">
    <property type="match status" value="1"/>
</dbReference>
<comment type="subcellular location">
    <subcellularLocation>
        <location evidence="10">Cell membrane</location>
        <topology evidence="10">Multi-pass membrane protein</topology>
    </subcellularLocation>
    <subcellularLocation>
        <location evidence="1">Membrane</location>
        <topology evidence="1">Multi-pass membrane protein</topology>
    </subcellularLocation>
</comment>
<dbReference type="SUPFAM" id="SSF81464">
    <property type="entry name" value="Cytochrome c oxidase subunit II-like, transmembrane region"/>
    <property type="match status" value="1"/>
</dbReference>
<evidence type="ECO:0000313" key="15">
    <source>
        <dbReference type="EMBL" id="WOK09644.1"/>
    </source>
</evidence>
<dbReference type="PROSITE" id="PS50857">
    <property type="entry name" value="COX2_CUA"/>
    <property type="match status" value="1"/>
</dbReference>
<dbReference type="Gene3D" id="2.60.40.420">
    <property type="entry name" value="Cupredoxins - blue copper proteins"/>
    <property type="match status" value="1"/>
</dbReference>
<feature type="transmembrane region" description="Helical" evidence="12">
    <location>
        <begin position="86"/>
        <end position="110"/>
    </location>
</feature>
<organism evidence="15 16">
    <name type="scientific">Imperialibacter roseus</name>
    <dbReference type="NCBI Taxonomy" id="1324217"/>
    <lineage>
        <taxon>Bacteria</taxon>
        <taxon>Pseudomonadati</taxon>
        <taxon>Bacteroidota</taxon>
        <taxon>Cytophagia</taxon>
        <taxon>Cytophagales</taxon>
        <taxon>Flammeovirgaceae</taxon>
        <taxon>Imperialibacter</taxon>
    </lineage>
</organism>
<evidence type="ECO:0000256" key="7">
    <source>
        <dbReference type="ARBA" id="ARBA00022982"/>
    </source>
</evidence>
<comment type="catalytic activity">
    <reaction evidence="11">
        <text>4 Fe(II)-[cytochrome c] + O2 + 8 H(+)(in) = 4 Fe(III)-[cytochrome c] + 2 H2O + 4 H(+)(out)</text>
        <dbReference type="Rhea" id="RHEA:11436"/>
        <dbReference type="Rhea" id="RHEA-COMP:10350"/>
        <dbReference type="Rhea" id="RHEA-COMP:14399"/>
        <dbReference type="ChEBI" id="CHEBI:15377"/>
        <dbReference type="ChEBI" id="CHEBI:15378"/>
        <dbReference type="ChEBI" id="CHEBI:15379"/>
        <dbReference type="ChEBI" id="CHEBI:29033"/>
        <dbReference type="ChEBI" id="CHEBI:29034"/>
        <dbReference type="EC" id="7.1.1.9"/>
    </reaction>
</comment>
<dbReference type="CDD" id="cd13919">
    <property type="entry name" value="CuRO_HCO_II_like_5"/>
    <property type="match status" value="1"/>
</dbReference>
<dbReference type="InterPro" id="IPR045187">
    <property type="entry name" value="CcO_II"/>
</dbReference>
<protein>
    <recommendedName>
        <fullName evidence="11">Cytochrome c oxidase subunit 2</fullName>
        <ecNumber evidence="11">7.1.1.9</ecNumber>
    </recommendedName>
</protein>
<keyword evidence="6" id="KW-1278">Translocase</keyword>
<keyword evidence="11" id="KW-0479">Metal-binding</keyword>
<dbReference type="EC" id="7.1.1.9" evidence="11"/>
<dbReference type="PANTHER" id="PTHR22888">
    <property type="entry name" value="CYTOCHROME C OXIDASE, SUBUNIT II"/>
    <property type="match status" value="1"/>
</dbReference>
<keyword evidence="16" id="KW-1185">Reference proteome</keyword>
<feature type="transmembrane region" description="Helical" evidence="12">
    <location>
        <begin position="131"/>
        <end position="152"/>
    </location>
</feature>
<evidence type="ECO:0000256" key="6">
    <source>
        <dbReference type="ARBA" id="ARBA00022967"/>
    </source>
</evidence>
<reference evidence="15 16" key="1">
    <citation type="journal article" date="2023" name="Microbiol. Resour. Announc.">
        <title>Complete Genome Sequence of Imperialibacter roseus strain P4T.</title>
        <authorList>
            <person name="Tizabi D.R."/>
            <person name="Bachvaroff T."/>
            <person name="Hill R.T."/>
        </authorList>
    </citation>
    <scope>NUCLEOTIDE SEQUENCE [LARGE SCALE GENOMIC DNA]</scope>
    <source>
        <strain evidence="15 16">P4T</strain>
    </source>
</reference>
<feature type="transmembrane region" description="Helical" evidence="12">
    <location>
        <begin position="6"/>
        <end position="23"/>
    </location>
</feature>